<accession>A0A7Z1S0N2</accession>
<reference evidence="1" key="1">
    <citation type="submission" date="2016-07" db="EMBL/GenBank/DDBJ databases">
        <authorList>
            <person name="Kauffman K."/>
            <person name="Arevalo P."/>
            <person name="Polz M.F."/>
        </authorList>
    </citation>
    <scope>NUCLEOTIDE SEQUENCE</scope>
    <source>
        <strain evidence="1">10N.222.46.E12</strain>
    </source>
</reference>
<dbReference type="AlphaFoldDB" id="A0A7Z1S0N2"/>
<organism evidence="1">
    <name type="scientific">Vibrio cyclitrophicus</name>
    <dbReference type="NCBI Taxonomy" id="47951"/>
    <lineage>
        <taxon>Bacteria</taxon>
        <taxon>Pseudomonadati</taxon>
        <taxon>Pseudomonadota</taxon>
        <taxon>Gammaproteobacteria</taxon>
        <taxon>Vibrionales</taxon>
        <taxon>Vibrionaceae</taxon>
        <taxon>Vibrio</taxon>
    </lineage>
</organism>
<name>A0A7Z1S0N2_9VIBR</name>
<comment type="caution">
    <text evidence="1">The sequence shown here is derived from an EMBL/GenBank/DDBJ whole genome shotgun (WGS) entry which is preliminary data.</text>
</comment>
<gene>
    <name evidence="1" type="ORF">BCS90_06575</name>
</gene>
<sequence>MDVSFLLVFFMCGFGTSKHGGFAYLLSKMHLNYGGLGRAASAGRVLESGIPTPVQFTTRSVGTPSGDLAG</sequence>
<protein>
    <submittedName>
        <fullName evidence="1">Uncharacterized protein</fullName>
    </submittedName>
</protein>
<evidence type="ECO:0000313" key="1">
    <source>
        <dbReference type="EMBL" id="PMP22483.1"/>
    </source>
</evidence>
<dbReference type="EMBL" id="MDBS01000078">
    <property type="protein sequence ID" value="PMP22483.1"/>
    <property type="molecule type" value="Genomic_DNA"/>
</dbReference>
<reference evidence="1" key="2">
    <citation type="journal article" date="2018" name="Nature">
        <title>A major lineage of non-tailed dsDNA viruses as unrecognized killers of marine bacteria.</title>
        <authorList>
            <person name="Kauffman K.M."/>
            <person name="Hussain F.A."/>
            <person name="Yang J."/>
            <person name="Arevalo P."/>
            <person name="Brown J.M."/>
            <person name="Chang W.K."/>
            <person name="VanInsberghe D."/>
            <person name="Elsherbini J."/>
            <person name="Sharma R.S."/>
            <person name="Cutler M.B."/>
            <person name="Kelly L."/>
            <person name="Polz M.F."/>
        </authorList>
    </citation>
    <scope>NUCLEOTIDE SEQUENCE</scope>
    <source>
        <strain evidence="1">10N.222.46.E12</strain>
    </source>
</reference>
<proteinExistence type="predicted"/>